<sequence>VGNLETPRSLEDFVTGLQQVLELSGLRWGGEGKRPVSRVALCGGAGAGLWPEALARGADVLVTGDIGYHDARDMLSAGLNFVDAGHFGTERVILPVLRDYLQEACREKGLPVEFLISRRERDPYNFRS</sequence>
<dbReference type="Pfam" id="PF01784">
    <property type="entry name" value="DUF34_NIF3"/>
    <property type="match status" value="1"/>
</dbReference>
<dbReference type="InterPro" id="IPR002678">
    <property type="entry name" value="DUF34/NIF3"/>
</dbReference>
<keyword evidence="6" id="KW-1185">Reference proteome</keyword>
<feature type="binding site" evidence="4">
    <location>
        <position position="86"/>
    </location>
    <ligand>
        <name>a divalent metal cation</name>
        <dbReference type="ChEBI" id="CHEBI:60240"/>
        <label>1</label>
    </ligand>
</feature>
<dbReference type="EMBL" id="WHYR01000078">
    <property type="protein sequence ID" value="MQL53913.1"/>
    <property type="molecule type" value="Genomic_DNA"/>
</dbReference>
<accession>A0A6N7IWD2</accession>
<gene>
    <name evidence="5" type="ORF">GFC01_16950</name>
</gene>
<dbReference type="RefSeq" id="WP_194175018.1">
    <property type="nucleotide sequence ID" value="NZ_WHYR01000078.1"/>
</dbReference>
<dbReference type="GO" id="GO:0046872">
    <property type="term" value="F:metal ion binding"/>
    <property type="evidence" value="ECO:0007669"/>
    <property type="project" value="UniProtKB-KW"/>
</dbReference>
<dbReference type="Proteomes" id="UP000441717">
    <property type="component" value="Unassembled WGS sequence"/>
</dbReference>
<feature type="binding site" evidence="4">
    <location>
        <position position="90"/>
    </location>
    <ligand>
        <name>a divalent metal cation</name>
        <dbReference type="ChEBI" id="CHEBI:60240"/>
        <label>1</label>
    </ligand>
</feature>
<reference evidence="5 6" key="1">
    <citation type="submission" date="2019-10" db="EMBL/GenBank/DDBJ databases">
        <title>Comparative genomics of sulfur disproportionating microorganisms.</title>
        <authorList>
            <person name="Ward L.M."/>
            <person name="Bertran E."/>
            <person name="Johnston D."/>
        </authorList>
    </citation>
    <scope>NUCLEOTIDE SEQUENCE [LARGE SCALE GENOMIC DNA]</scope>
    <source>
        <strain evidence="5 6">DSM 14055</strain>
    </source>
</reference>
<evidence type="ECO:0000256" key="4">
    <source>
        <dbReference type="PIRSR" id="PIRSR602678-1"/>
    </source>
</evidence>
<proteinExistence type="inferred from homology"/>
<keyword evidence="3 4" id="KW-0479">Metal-binding</keyword>
<evidence type="ECO:0000313" key="6">
    <source>
        <dbReference type="Proteomes" id="UP000441717"/>
    </source>
</evidence>
<protein>
    <recommendedName>
        <fullName evidence="2">GTP cyclohydrolase 1 type 2 homolog</fullName>
    </recommendedName>
</protein>
<organism evidence="5 6">
    <name type="scientific">Desulfofundulus thermobenzoicus</name>
    <dbReference type="NCBI Taxonomy" id="29376"/>
    <lineage>
        <taxon>Bacteria</taxon>
        <taxon>Bacillati</taxon>
        <taxon>Bacillota</taxon>
        <taxon>Clostridia</taxon>
        <taxon>Eubacteriales</taxon>
        <taxon>Peptococcaceae</taxon>
        <taxon>Desulfofundulus</taxon>
    </lineage>
</organism>
<comment type="caution">
    <text evidence="5">The sequence shown here is derived from an EMBL/GenBank/DDBJ whole genome shotgun (WGS) entry which is preliminary data.</text>
</comment>
<dbReference type="SUPFAM" id="SSF102705">
    <property type="entry name" value="NIF3 (NGG1p interacting factor 3)-like"/>
    <property type="match status" value="1"/>
</dbReference>
<feature type="non-terminal residue" evidence="5">
    <location>
        <position position="1"/>
    </location>
</feature>
<evidence type="ECO:0000256" key="1">
    <source>
        <dbReference type="ARBA" id="ARBA00006964"/>
    </source>
</evidence>
<evidence type="ECO:0000256" key="2">
    <source>
        <dbReference type="ARBA" id="ARBA00022112"/>
    </source>
</evidence>
<dbReference type="PANTHER" id="PTHR13799">
    <property type="entry name" value="NGG1 INTERACTING FACTOR 3"/>
    <property type="match status" value="1"/>
</dbReference>
<dbReference type="Gene3D" id="3.40.1390.30">
    <property type="entry name" value="NIF3 (NGG1p interacting factor 3)-like"/>
    <property type="match status" value="1"/>
</dbReference>
<dbReference type="GO" id="GO:0005737">
    <property type="term" value="C:cytoplasm"/>
    <property type="evidence" value="ECO:0007669"/>
    <property type="project" value="TreeGrafter"/>
</dbReference>
<dbReference type="PANTHER" id="PTHR13799:SF14">
    <property type="entry name" value="GTP CYCLOHYDROLASE 1 TYPE 2 HOMOLOG"/>
    <property type="match status" value="1"/>
</dbReference>
<dbReference type="InterPro" id="IPR036069">
    <property type="entry name" value="DUF34/NIF3_sf"/>
</dbReference>
<evidence type="ECO:0000313" key="5">
    <source>
        <dbReference type="EMBL" id="MQL53913.1"/>
    </source>
</evidence>
<dbReference type="AlphaFoldDB" id="A0A6N7IWD2"/>
<evidence type="ECO:0000256" key="3">
    <source>
        <dbReference type="ARBA" id="ARBA00022723"/>
    </source>
</evidence>
<name>A0A6N7IWD2_9FIRM</name>
<comment type="similarity">
    <text evidence="1">Belongs to the GTP cyclohydrolase I type 2/NIF3 family.</text>
</comment>